<dbReference type="AlphaFoldDB" id="A0AAV4LQQ4"/>
<reference evidence="10 11" key="1">
    <citation type="submission" date="2021-06" db="EMBL/GenBank/DDBJ databases">
        <title>Genome sequence of Babesia caballi.</title>
        <authorList>
            <person name="Yamagishi J."/>
            <person name="Kidaka T."/>
            <person name="Ochi A."/>
        </authorList>
    </citation>
    <scope>NUCLEOTIDE SEQUENCE [LARGE SCALE GENOMIC DNA]</scope>
    <source>
        <strain evidence="10">USDA-D6B2</strain>
    </source>
</reference>
<dbReference type="Gene3D" id="2.60.40.4360">
    <property type="match status" value="1"/>
</dbReference>
<organism evidence="10 11">
    <name type="scientific">Babesia caballi</name>
    <dbReference type="NCBI Taxonomy" id="5871"/>
    <lineage>
        <taxon>Eukaryota</taxon>
        <taxon>Sar</taxon>
        <taxon>Alveolata</taxon>
        <taxon>Apicomplexa</taxon>
        <taxon>Aconoidasida</taxon>
        <taxon>Piroplasmida</taxon>
        <taxon>Babesiidae</taxon>
        <taxon>Babesia</taxon>
    </lineage>
</organism>
<feature type="region of interest" description="Disordered" evidence="8">
    <location>
        <begin position="43"/>
        <end position="94"/>
    </location>
</feature>
<name>A0AAV4LQQ4_BABCB</name>
<keyword evidence="6 9" id="KW-0472">Membrane</keyword>
<evidence type="ECO:0000313" key="11">
    <source>
        <dbReference type="Proteomes" id="UP001497744"/>
    </source>
</evidence>
<keyword evidence="3 9" id="KW-0812">Transmembrane</keyword>
<dbReference type="Proteomes" id="UP001497744">
    <property type="component" value="Unassembled WGS sequence"/>
</dbReference>
<dbReference type="GeneID" id="94194053"/>
<dbReference type="GO" id="GO:0016020">
    <property type="term" value="C:membrane"/>
    <property type="evidence" value="ECO:0007669"/>
    <property type="project" value="UniProtKB-SubCell"/>
</dbReference>
<sequence length="603" mass="66608">MQSYNFKASRRVSKHALVVLSIVIAALVSFGVLPTDAAYATYRQEPSSAPPRRGGRSGRSSRGLQSGGRGNDDAPSGSSERGGGRSSAPKSVPQTPWSQYMLKFDLTRSHGAGIYIDLGGYESIGNKSYRMPIGKCPVMGKIIELSSGADFLEPISAASAKERGIAFPETAVTSSESEGGALKRAGADESLSPVAASDLRRWGYTGNAVANCAEYASNIVPGSDPSTKYRYPFVYDSKYEMCYILYSPMQYNQGKRYCDNDGAASEGRSSLLCMKPHKSDIDAHLYYGSARVDPKWEENCPMSPVRDAIFGRWVGGSCVAIEPAFEEFVNSAEECSALLFENSAADIEIDSEQERFDELSKLYEGLSRMKVSQVAEALFSPIAKSSASARLSKGMGLNWANYDLETGSCRVLSETPNCLIINAGSLALNALASPLEQDAVNFPCHIDTNGYVNPRPRGASKMRDSDFEVTTALNMKTIKCSKYVHSKHSESCGTYYYCSEEKNDYVNRFLQFWRMKSVRWFMVSSAVLVVLSALGYWLYNRLWRARPRRDAEDYDRLMSKYEYDDESSSKREPEQQLKSDAYIWGEAAARPSEVTPVHLTKIN</sequence>
<evidence type="ECO:0000256" key="1">
    <source>
        <dbReference type="ARBA" id="ARBA00004479"/>
    </source>
</evidence>
<dbReference type="SMART" id="SM00815">
    <property type="entry name" value="AMA-1"/>
    <property type="match status" value="1"/>
</dbReference>
<comment type="similarity">
    <text evidence="2">Belongs to the apicomplexan parasites AMA1 family.</text>
</comment>
<keyword evidence="4" id="KW-0732">Signal</keyword>
<evidence type="ECO:0000256" key="6">
    <source>
        <dbReference type="ARBA" id="ARBA00023136"/>
    </source>
</evidence>
<evidence type="ECO:0000256" key="3">
    <source>
        <dbReference type="ARBA" id="ARBA00022692"/>
    </source>
</evidence>
<protein>
    <submittedName>
        <fullName evidence="10">Apical membrane antigen 1</fullName>
    </submittedName>
</protein>
<dbReference type="EMBL" id="BPLF01000002">
    <property type="protein sequence ID" value="GIX62572.1"/>
    <property type="molecule type" value="Genomic_DNA"/>
</dbReference>
<dbReference type="PRINTS" id="PR01361">
    <property type="entry name" value="MEROZOITESA"/>
</dbReference>
<evidence type="ECO:0000256" key="4">
    <source>
        <dbReference type="ARBA" id="ARBA00022729"/>
    </source>
</evidence>
<accession>A0AAV4LQQ4</accession>
<dbReference type="InterPro" id="IPR003298">
    <property type="entry name" value="Apmem_Ag1"/>
</dbReference>
<evidence type="ECO:0000256" key="9">
    <source>
        <dbReference type="SAM" id="Phobius"/>
    </source>
</evidence>
<evidence type="ECO:0000256" key="8">
    <source>
        <dbReference type="SAM" id="MobiDB-lite"/>
    </source>
</evidence>
<dbReference type="Gene3D" id="3.50.4.10">
    <property type="entry name" value="Hepatocyte Growth Factor"/>
    <property type="match status" value="2"/>
</dbReference>
<evidence type="ECO:0000313" key="10">
    <source>
        <dbReference type="EMBL" id="GIX62572.1"/>
    </source>
</evidence>
<keyword evidence="7" id="KW-0325">Glycoprotein</keyword>
<evidence type="ECO:0000256" key="7">
    <source>
        <dbReference type="ARBA" id="ARBA00023180"/>
    </source>
</evidence>
<feature type="transmembrane region" description="Helical" evidence="9">
    <location>
        <begin position="520"/>
        <end position="539"/>
    </location>
</feature>
<evidence type="ECO:0000256" key="2">
    <source>
        <dbReference type="ARBA" id="ARBA00007098"/>
    </source>
</evidence>
<proteinExistence type="inferred from homology"/>
<keyword evidence="11" id="KW-1185">Reference proteome</keyword>
<evidence type="ECO:0000256" key="5">
    <source>
        <dbReference type="ARBA" id="ARBA00022989"/>
    </source>
</evidence>
<gene>
    <name evidence="10" type="ORF">BcabD6B2_20070</name>
</gene>
<dbReference type="Pfam" id="PF02430">
    <property type="entry name" value="AMA-1"/>
    <property type="match status" value="1"/>
</dbReference>
<feature type="compositionally biased region" description="Low complexity" evidence="8">
    <location>
        <begin position="46"/>
        <end position="64"/>
    </location>
</feature>
<keyword evidence="5 9" id="KW-1133">Transmembrane helix</keyword>
<dbReference type="RefSeq" id="XP_067714641.1">
    <property type="nucleotide sequence ID" value="XM_067858540.1"/>
</dbReference>
<comment type="caution">
    <text evidence="10">The sequence shown here is derived from an EMBL/GenBank/DDBJ whole genome shotgun (WGS) entry which is preliminary data.</text>
</comment>
<comment type="subcellular location">
    <subcellularLocation>
        <location evidence="1">Membrane</location>
        <topology evidence="1">Single-pass type I membrane protein</topology>
    </subcellularLocation>
</comment>